<protein>
    <submittedName>
        <fullName evidence="2">DUF6048 family protein</fullName>
    </submittedName>
</protein>
<dbReference type="SUPFAM" id="SSF56935">
    <property type="entry name" value="Porins"/>
    <property type="match status" value="1"/>
</dbReference>
<dbReference type="EMBL" id="JBCDNA010000001">
    <property type="protein sequence ID" value="MEL4455587.1"/>
    <property type="molecule type" value="Genomic_DNA"/>
</dbReference>
<comment type="caution">
    <text evidence="2">The sequence shown here is derived from an EMBL/GenBank/DDBJ whole genome shotgun (WGS) entry which is preliminary data.</text>
</comment>
<evidence type="ECO:0000313" key="3">
    <source>
        <dbReference type="Proteomes" id="UP001474120"/>
    </source>
</evidence>
<feature type="signal peptide" evidence="1">
    <location>
        <begin position="1"/>
        <end position="19"/>
    </location>
</feature>
<dbReference type="Proteomes" id="UP001474120">
    <property type="component" value="Unassembled WGS sequence"/>
</dbReference>
<keyword evidence="1" id="KW-0732">Signal</keyword>
<keyword evidence="3" id="KW-1185">Reference proteome</keyword>
<evidence type="ECO:0000256" key="1">
    <source>
        <dbReference type="SAM" id="SignalP"/>
    </source>
</evidence>
<organism evidence="2 3">
    <name type="scientific">Lutimonas vermicola</name>
    <dbReference type="NCBI Taxonomy" id="414288"/>
    <lineage>
        <taxon>Bacteria</taxon>
        <taxon>Pseudomonadati</taxon>
        <taxon>Bacteroidota</taxon>
        <taxon>Flavobacteriia</taxon>
        <taxon>Flavobacteriales</taxon>
        <taxon>Flavobacteriaceae</taxon>
        <taxon>Lutimonas</taxon>
    </lineage>
</organism>
<proteinExistence type="predicted"/>
<sequence length="228" mass="26364">MLKYTINIILLLTCSALFAQLGEKSQDTVTYKDRYGLRVGIDVVRPIYSVFSEDMKGFEIVGDYRLTKRFYLATELGYRDQIRQEDFFNFSTKGQYIKLGADYNAYKNWLGMENVIVVGLRYAFSTFSQTINEYTINTDPFLPVRTETEGTTYEGLNGQWVELVLGLKVEVLHNVFLGVSFRGNTLISSKQPDNFKNLYIPGFERVFSNNNGFSFNYTVSYLIPLYRK</sequence>
<dbReference type="Pfam" id="PF19515">
    <property type="entry name" value="DUF6048"/>
    <property type="match status" value="1"/>
</dbReference>
<dbReference type="RefSeq" id="WP_342159441.1">
    <property type="nucleotide sequence ID" value="NZ_JBCDNA010000001.1"/>
</dbReference>
<name>A0ABU9KZG7_9FLAO</name>
<dbReference type="InterPro" id="IPR046111">
    <property type="entry name" value="DUF6048"/>
</dbReference>
<feature type="chain" id="PRO_5045492006" evidence="1">
    <location>
        <begin position="20"/>
        <end position="228"/>
    </location>
</feature>
<reference evidence="2 3" key="1">
    <citation type="submission" date="2024-04" db="EMBL/GenBank/DDBJ databases">
        <title>whole genome sequencing of Lutimonas vermicola strain IMCC1616.</title>
        <authorList>
            <person name="Bae S.S."/>
        </authorList>
    </citation>
    <scope>NUCLEOTIDE SEQUENCE [LARGE SCALE GENOMIC DNA]</scope>
    <source>
        <strain evidence="2 3">IMCC1616</strain>
    </source>
</reference>
<gene>
    <name evidence="2" type="ORF">AABB81_06740</name>
</gene>
<evidence type="ECO:0000313" key="2">
    <source>
        <dbReference type="EMBL" id="MEL4455587.1"/>
    </source>
</evidence>
<accession>A0ABU9KZG7</accession>